<accession>A0A9D2EYD4</accession>
<name>A0A9D2EYD4_9ACTN</name>
<evidence type="ECO:0000313" key="1">
    <source>
        <dbReference type="EMBL" id="HIZ45897.1"/>
    </source>
</evidence>
<comment type="caution">
    <text evidence="1">The sequence shown here is derived from an EMBL/GenBank/DDBJ whole genome shotgun (WGS) entry which is preliminary data.</text>
</comment>
<organism evidence="1 2">
    <name type="scientific">Candidatus Olsenella pullistercoris</name>
    <dbReference type="NCBI Taxonomy" id="2838712"/>
    <lineage>
        <taxon>Bacteria</taxon>
        <taxon>Bacillati</taxon>
        <taxon>Actinomycetota</taxon>
        <taxon>Coriobacteriia</taxon>
        <taxon>Coriobacteriales</taxon>
        <taxon>Atopobiaceae</taxon>
        <taxon>Olsenella</taxon>
    </lineage>
</organism>
<proteinExistence type="predicted"/>
<gene>
    <name evidence="1" type="ORF">IAA19_02625</name>
</gene>
<dbReference type="Proteomes" id="UP000824062">
    <property type="component" value="Unassembled WGS sequence"/>
</dbReference>
<reference evidence="1" key="1">
    <citation type="journal article" date="2021" name="PeerJ">
        <title>Extensive microbial diversity within the chicken gut microbiome revealed by metagenomics and culture.</title>
        <authorList>
            <person name="Gilroy R."/>
            <person name="Ravi A."/>
            <person name="Getino M."/>
            <person name="Pursley I."/>
            <person name="Horton D.L."/>
            <person name="Alikhan N.F."/>
            <person name="Baker D."/>
            <person name="Gharbi K."/>
            <person name="Hall N."/>
            <person name="Watson M."/>
            <person name="Adriaenssens E.M."/>
            <person name="Foster-Nyarko E."/>
            <person name="Jarju S."/>
            <person name="Secka A."/>
            <person name="Antonio M."/>
            <person name="Oren A."/>
            <person name="Chaudhuri R.R."/>
            <person name="La Ragione R."/>
            <person name="Hildebrand F."/>
            <person name="Pallen M.J."/>
        </authorList>
    </citation>
    <scope>NUCLEOTIDE SEQUENCE</scope>
    <source>
        <strain evidence="1">ChiHjej12B11-14209</strain>
    </source>
</reference>
<evidence type="ECO:0000313" key="2">
    <source>
        <dbReference type="Proteomes" id="UP000824062"/>
    </source>
</evidence>
<dbReference type="AlphaFoldDB" id="A0A9D2EYD4"/>
<reference evidence="1" key="2">
    <citation type="submission" date="2021-04" db="EMBL/GenBank/DDBJ databases">
        <authorList>
            <person name="Gilroy R."/>
        </authorList>
    </citation>
    <scope>NUCLEOTIDE SEQUENCE</scope>
    <source>
        <strain evidence="1">ChiHjej12B11-14209</strain>
    </source>
</reference>
<sequence>MSGFSLGRPALVCRWRLAGRSLPLENRHLRALGQRTVNGTAVSVQLVAWAKQHIEWTLSDGAALYPDGVLMTVVDEAGSAAMAVGPYEPLARTTALALARRAARSAQEGERTGVSPETLWALSDGRLLWSAGRDEAAAGTASLVCDLARTLGFVVERDEGLVERALAGEDKPAEVFLASDEHGVVLASNAQGPSSQRFAAGYEKLLATRR</sequence>
<protein>
    <submittedName>
        <fullName evidence="1">Uncharacterized protein</fullName>
    </submittedName>
</protein>
<dbReference type="EMBL" id="DXBM01000025">
    <property type="protein sequence ID" value="HIZ45897.1"/>
    <property type="molecule type" value="Genomic_DNA"/>
</dbReference>